<dbReference type="PROSITE" id="PS00640">
    <property type="entry name" value="THIOL_PROTEASE_ASN"/>
    <property type="match status" value="1"/>
</dbReference>
<protein>
    <recommendedName>
        <fullName evidence="10">Senescence-associated cysteine protease</fullName>
    </recommendedName>
</protein>
<dbReference type="Proteomes" id="UP000823674">
    <property type="component" value="Chromosome A02"/>
</dbReference>
<evidence type="ECO:0000256" key="2">
    <source>
        <dbReference type="ARBA" id="ARBA00022670"/>
    </source>
</evidence>
<dbReference type="InterPro" id="IPR000668">
    <property type="entry name" value="Peptidase_C1A_C"/>
</dbReference>
<keyword evidence="4" id="KW-0788">Thiol protease</keyword>
<dbReference type="InterPro" id="IPR025660">
    <property type="entry name" value="Pept_his_AS"/>
</dbReference>
<feature type="domain" description="Cathepsin propeptide inhibitor" evidence="7">
    <location>
        <begin position="158"/>
        <end position="216"/>
    </location>
</feature>
<dbReference type="SUPFAM" id="SSF54001">
    <property type="entry name" value="Cysteine proteinases"/>
    <property type="match status" value="1"/>
</dbReference>
<evidence type="ECO:0000259" key="6">
    <source>
        <dbReference type="SMART" id="SM00645"/>
    </source>
</evidence>
<dbReference type="Pfam" id="PF08246">
    <property type="entry name" value="Inhibitor_I29"/>
    <property type="match status" value="1"/>
</dbReference>
<evidence type="ECO:0008006" key="10">
    <source>
        <dbReference type="Google" id="ProtNLM"/>
    </source>
</evidence>
<keyword evidence="2" id="KW-0645">Protease</keyword>
<keyword evidence="3" id="KW-0378">Hydrolase</keyword>
<dbReference type="PROSITE" id="PS00639">
    <property type="entry name" value="THIOL_PROTEASE_HIS"/>
    <property type="match status" value="1"/>
</dbReference>
<dbReference type="Gene3D" id="3.90.70.10">
    <property type="entry name" value="Cysteine proteinases"/>
    <property type="match status" value="1"/>
</dbReference>
<comment type="similarity">
    <text evidence="1">Belongs to the peptidase C1 family.</text>
</comment>
<reference evidence="8 9" key="1">
    <citation type="submission" date="2021-03" db="EMBL/GenBank/DDBJ databases">
        <authorList>
            <person name="King G.J."/>
            <person name="Bancroft I."/>
            <person name="Baten A."/>
            <person name="Bloomfield J."/>
            <person name="Borpatragohain P."/>
            <person name="He Z."/>
            <person name="Irish N."/>
            <person name="Irwin J."/>
            <person name="Liu K."/>
            <person name="Mauleon R.P."/>
            <person name="Moore J."/>
            <person name="Morris R."/>
            <person name="Ostergaard L."/>
            <person name="Wang B."/>
            <person name="Wells R."/>
        </authorList>
    </citation>
    <scope>NUCLEOTIDE SEQUENCE [LARGE SCALE GENOMIC DNA]</scope>
    <source>
        <strain evidence="8">R-o-18</strain>
        <tissue evidence="8">Leaf</tissue>
    </source>
</reference>
<dbReference type="PANTHER" id="PTHR12411">
    <property type="entry name" value="CYSTEINE PROTEASE FAMILY C1-RELATED"/>
    <property type="match status" value="1"/>
</dbReference>
<dbReference type="InterPro" id="IPR013128">
    <property type="entry name" value="Peptidase_C1A"/>
</dbReference>
<dbReference type="InterPro" id="IPR038765">
    <property type="entry name" value="Papain-like_cys_pep_sf"/>
</dbReference>
<comment type="caution">
    <text evidence="8">The sequence shown here is derived from an EMBL/GenBank/DDBJ whole genome shotgun (WGS) entry which is preliminary data.</text>
</comment>
<sequence>MAVELDEIKAYATRFMEFSILFILRALNVRADGDALRRIGSFPSVNGCSPRWLVPNTGHNSYGCRPMYKMIITCKLKILCHNHFIGTLPVVSHFFHYKTPLRNPFGVIKLVSKSFNFSKTMALEHIKIFLIVSLVSSFCFSTTLSRLLDDELIMQKKHDEWMAEHGRTYADMNEKNSRYVVFKRNVERIERLNNVPAGRTFKLAVNQFADLTNDEFRSMYTGYKGDSVLSSQSQTKSTSFRYQNVSSGALPIAVDWRKKGAVTPIKNQGSCAVAAIEGATQIKKGKLISLSEQQLVDCDTNDFGCSGGLMDTAFEHIMATGGLTTESNYPYKGEDATCKIKSTKPSAASITGYEDVPVNDENALMKAVAHQPVSVGIEGGGFDFQFYSSGVFTGECTTYLDHAVTAVGYSQSSAGSKYWIIKNSWGTKWGEGGYMRIKKDIKDKEGLCGLAMKASYPTI</sequence>
<dbReference type="Pfam" id="PF00112">
    <property type="entry name" value="Peptidase_C1"/>
    <property type="match status" value="1"/>
</dbReference>
<evidence type="ECO:0000256" key="1">
    <source>
        <dbReference type="ARBA" id="ARBA00008455"/>
    </source>
</evidence>
<evidence type="ECO:0000259" key="7">
    <source>
        <dbReference type="SMART" id="SM00848"/>
    </source>
</evidence>
<dbReference type="SMART" id="SM00848">
    <property type="entry name" value="Inhibitor_I29"/>
    <property type="match status" value="1"/>
</dbReference>
<feature type="domain" description="Peptidase C1A papain C-terminal" evidence="6">
    <location>
        <begin position="250"/>
        <end position="458"/>
    </location>
</feature>
<evidence type="ECO:0000313" key="8">
    <source>
        <dbReference type="EMBL" id="KAG5411275.1"/>
    </source>
</evidence>
<evidence type="ECO:0000256" key="3">
    <source>
        <dbReference type="ARBA" id="ARBA00022801"/>
    </source>
</evidence>
<keyword evidence="9" id="KW-1185">Reference proteome</keyword>
<organism evidence="8 9">
    <name type="scientific">Brassica rapa subsp. trilocularis</name>
    <dbReference type="NCBI Taxonomy" id="1813537"/>
    <lineage>
        <taxon>Eukaryota</taxon>
        <taxon>Viridiplantae</taxon>
        <taxon>Streptophyta</taxon>
        <taxon>Embryophyta</taxon>
        <taxon>Tracheophyta</taxon>
        <taxon>Spermatophyta</taxon>
        <taxon>Magnoliopsida</taxon>
        <taxon>eudicotyledons</taxon>
        <taxon>Gunneridae</taxon>
        <taxon>Pentapetalae</taxon>
        <taxon>rosids</taxon>
        <taxon>malvids</taxon>
        <taxon>Brassicales</taxon>
        <taxon>Brassicaceae</taxon>
        <taxon>Brassiceae</taxon>
        <taxon>Brassica</taxon>
    </lineage>
</organism>
<keyword evidence="5" id="KW-1015">Disulfide bond</keyword>
<accession>A0ABQ7NK49</accession>
<gene>
    <name evidence="8" type="primary">A02p042630.1_BraROA</name>
    <name evidence="8" type="ORF">IGI04_007594</name>
</gene>
<dbReference type="InterPro" id="IPR025661">
    <property type="entry name" value="Pept_asp_AS"/>
</dbReference>
<proteinExistence type="inferred from homology"/>
<evidence type="ECO:0000256" key="4">
    <source>
        <dbReference type="ARBA" id="ARBA00022807"/>
    </source>
</evidence>
<dbReference type="EMBL" id="JADBGQ010000002">
    <property type="protein sequence ID" value="KAG5411275.1"/>
    <property type="molecule type" value="Genomic_DNA"/>
</dbReference>
<dbReference type="InterPro" id="IPR039417">
    <property type="entry name" value="Peptidase_C1A_papain-like"/>
</dbReference>
<dbReference type="CDD" id="cd02248">
    <property type="entry name" value="Peptidase_C1A"/>
    <property type="match status" value="1"/>
</dbReference>
<dbReference type="SMART" id="SM00645">
    <property type="entry name" value="Pept_C1"/>
    <property type="match status" value="1"/>
</dbReference>
<evidence type="ECO:0000256" key="5">
    <source>
        <dbReference type="ARBA" id="ARBA00023157"/>
    </source>
</evidence>
<name>A0ABQ7NK49_BRACM</name>
<dbReference type="InterPro" id="IPR013201">
    <property type="entry name" value="Prot_inhib_I29"/>
</dbReference>
<evidence type="ECO:0000313" key="9">
    <source>
        <dbReference type="Proteomes" id="UP000823674"/>
    </source>
</evidence>